<sequence length="205" mass="22800">MTSWPRRAWICERSRTALSNWAGRARSSVRKPPVSRRTREDAVVAVISLSSTDLLAFFEYRVGRDDAPDLLAETMTTAWRRASALPAEPVQARMWLFGIAKFVLANSERSGRRRLRLASKLRDLTRSTAGTASAADEGIEVRDALRRLSPDHAELLRLVHWDGLTIAEAAQVCGIPDSTARSRYGAAKRQLRAILDSCPTRQAGE</sequence>
<evidence type="ECO:0000313" key="7">
    <source>
        <dbReference type="EMBL" id="MCC2032685.1"/>
    </source>
</evidence>
<dbReference type="PANTHER" id="PTHR43133:SF52">
    <property type="entry name" value="ECF RNA POLYMERASE SIGMA FACTOR SIGL"/>
    <property type="match status" value="1"/>
</dbReference>
<dbReference type="SUPFAM" id="SSF88659">
    <property type="entry name" value="Sigma3 and sigma4 domains of RNA polymerase sigma factors"/>
    <property type="match status" value="1"/>
</dbReference>
<evidence type="ECO:0000313" key="8">
    <source>
        <dbReference type="Proteomes" id="UP001139354"/>
    </source>
</evidence>
<evidence type="ECO:0000256" key="3">
    <source>
        <dbReference type="ARBA" id="ARBA00023082"/>
    </source>
</evidence>
<comment type="caution">
    <text evidence="7">The sequence shown here is derived from an EMBL/GenBank/DDBJ whole genome shotgun (WGS) entry which is preliminary data.</text>
</comment>
<keyword evidence="2" id="KW-0805">Transcription regulation</keyword>
<dbReference type="EMBL" id="JAGTTN010000003">
    <property type="protein sequence ID" value="MCC2032685.1"/>
    <property type="molecule type" value="Genomic_DNA"/>
</dbReference>
<evidence type="ECO:0000256" key="1">
    <source>
        <dbReference type="ARBA" id="ARBA00010641"/>
    </source>
</evidence>
<proteinExistence type="inferred from homology"/>
<name>A0A9X1S449_9MICO</name>
<organism evidence="7 8">
    <name type="scientific">Microbacterium allomyrinae</name>
    <dbReference type="NCBI Taxonomy" id="2830666"/>
    <lineage>
        <taxon>Bacteria</taxon>
        <taxon>Bacillati</taxon>
        <taxon>Actinomycetota</taxon>
        <taxon>Actinomycetes</taxon>
        <taxon>Micrococcales</taxon>
        <taxon>Microbacteriaceae</taxon>
        <taxon>Microbacterium</taxon>
    </lineage>
</organism>
<keyword evidence="5" id="KW-0804">Transcription</keyword>
<dbReference type="InterPro" id="IPR013249">
    <property type="entry name" value="RNA_pol_sigma70_r4_t2"/>
</dbReference>
<keyword evidence="8" id="KW-1185">Reference proteome</keyword>
<dbReference type="AlphaFoldDB" id="A0A9X1S449"/>
<accession>A0A9X1S449</accession>
<comment type="similarity">
    <text evidence="1">Belongs to the sigma-70 factor family. ECF subfamily.</text>
</comment>
<dbReference type="CDD" id="cd06171">
    <property type="entry name" value="Sigma70_r4"/>
    <property type="match status" value="1"/>
</dbReference>
<evidence type="ECO:0000256" key="5">
    <source>
        <dbReference type="ARBA" id="ARBA00023163"/>
    </source>
</evidence>
<dbReference type="PANTHER" id="PTHR43133">
    <property type="entry name" value="RNA POLYMERASE ECF-TYPE SIGMA FACTO"/>
    <property type="match status" value="1"/>
</dbReference>
<dbReference type="Pfam" id="PF08281">
    <property type="entry name" value="Sigma70_r4_2"/>
    <property type="match status" value="1"/>
</dbReference>
<dbReference type="Gene3D" id="1.10.10.10">
    <property type="entry name" value="Winged helix-like DNA-binding domain superfamily/Winged helix DNA-binding domain"/>
    <property type="match status" value="1"/>
</dbReference>
<protein>
    <submittedName>
        <fullName evidence="7">RNA polymerase subunit sigma-24</fullName>
    </submittedName>
</protein>
<dbReference type="InterPro" id="IPR036388">
    <property type="entry name" value="WH-like_DNA-bd_sf"/>
</dbReference>
<dbReference type="Proteomes" id="UP001139354">
    <property type="component" value="Unassembled WGS sequence"/>
</dbReference>
<gene>
    <name evidence="7" type="ORF">KEC57_10890</name>
</gene>
<dbReference type="InterPro" id="IPR013324">
    <property type="entry name" value="RNA_pol_sigma_r3/r4-like"/>
</dbReference>
<dbReference type="InterPro" id="IPR013325">
    <property type="entry name" value="RNA_pol_sigma_r2"/>
</dbReference>
<dbReference type="GO" id="GO:0003677">
    <property type="term" value="F:DNA binding"/>
    <property type="evidence" value="ECO:0007669"/>
    <property type="project" value="UniProtKB-KW"/>
</dbReference>
<dbReference type="Gene3D" id="1.10.1740.10">
    <property type="match status" value="1"/>
</dbReference>
<feature type="domain" description="RNA polymerase sigma factor 70 region 4 type 2" evidence="6">
    <location>
        <begin position="140"/>
        <end position="191"/>
    </location>
</feature>
<dbReference type="GO" id="GO:0006352">
    <property type="term" value="P:DNA-templated transcription initiation"/>
    <property type="evidence" value="ECO:0007669"/>
    <property type="project" value="InterPro"/>
</dbReference>
<reference evidence="7" key="1">
    <citation type="submission" date="2021-04" db="EMBL/GenBank/DDBJ databases">
        <title>Microbacterium tenobrionis sp. nov. and Microbacterium allomyrinae sp. nov., isolated from larvae of Tenobrio molitor and Allomyrina dichotoma, respectively.</title>
        <authorList>
            <person name="Lee S.D."/>
        </authorList>
    </citation>
    <scope>NUCLEOTIDE SEQUENCE</scope>
    <source>
        <strain evidence="7">BWT-G7</strain>
    </source>
</reference>
<keyword evidence="3" id="KW-0731">Sigma factor</keyword>
<evidence type="ECO:0000256" key="4">
    <source>
        <dbReference type="ARBA" id="ARBA00023125"/>
    </source>
</evidence>
<dbReference type="GO" id="GO:0016987">
    <property type="term" value="F:sigma factor activity"/>
    <property type="evidence" value="ECO:0007669"/>
    <property type="project" value="UniProtKB-KW"/>
</dbReference>
<dbReference type="InterPro" id="IPR039425">
    <property type="entry name" value="RNA_pol_sigma-70-like"/>
</dbReference>
<keyword evidence="4" id="KW-0238">DNA-binding</keyword>
<dbReference type="SUPFAM" id="SSF88946">
    <property type="entry name" value="Sigma2 domain of RNA polymerase sigma factors"/>
    <property type="match status" value="1"/>
</dbReference>
<evidence type="ECO:0000259" key="6">
    <source>
        <dbReference type="Pfam" id="PF08281"/>
    </source>
</evidence>
<evidence type="ECO:0000256" key="2">
    <source>
        <dbReference type="ARBA" id="ARBA00023015"/>
    </source>
</evidence>